<sequence>MRRRAPFGVYLATGCTLGVLGVIGFVFGFLPSSAVVQLLAFCTTFLLFLYLTHMIELKRSRGHQVSPSPEEPEKPTA</sequence>
<dbReference type="Proteomes" id="UP000682416">
    <property type="component" value="Chromosome"/>
</dbReference>
<dbReference type="EMBL" id="CP074402">
    <property type="protein sequence ID" value="QVJ01537.1"/>
    <property type="molecule type" value="Genomic_DNA"/>
</dbReference>
<evidence type="ECO:0000256" key="1">
    <source>
        <dbReference type="SAM" id="Phobius"/>
    </source>
</evidence>
<protein>
    <submittedName>
        <fullName evidence="2">Uncharacterized protein</fullName>
    </submittedName>
</protein>
<accession>A0A975QKP5</accession>
<keyword evidence="3" id="KW-1185">Reference proteome</keyword>
<evidence type="ECO:0000313" key="3">
    <source>
        <dbReference type="Proteomes" id="UP000682416"/>
    </source>
</evidence>
<dbReference type="PROSITE" id="PS51257">
    <property type="entry name" value="PROKAR_LIPOPROTEIN"/>
    <property type="match status" value="1"/>
</dbReference>
<keyword evidence="1" id="KW-0812">Transmembrane</keyword>
<keyword evidence="1" id="KW-0472">Membrane</keyword>
<reference evidence="2" key="1">
    <citation type="submission" date="2021-05" db="EMBL/GenBank/DDBJ databases">
        <authorList>
            <person name="Kaiqin L."/>
            <person name="Jian G."/>
        </authorList>
    </citation>
    <scope>NUCLEOTIDE SEQUENCE</scope>
    <source>
        <strain evidence="2">HDS5</strain>
    </source>
</reference>
<dbReference type="KEGG" id="nec:KGD82_26865"/>
<dbReference type="AlphaFoldDB" id="A0A975QKP5"/>
<keyword evidence="1" id="KW-1133">Transmembrane helix</keyword>
<evidence type="ECO:0000313" key="2">
    <source>
        <dbReference type="EMBL" id="QVJ01537.1"/>
    </source>
</evidence>
<feature type="transmembrane region" description="Helical" evidence="1">
    <location>
        <begin position="34"/>
        <end position="51"/>
    </location>
</feature>
<gene>
    <name evidence="2" type="ORF">KGD82_26865</name>
</gene>
<name>A0A975QKP5_9ACTN</name>
<feature type="transmembrane region" description="Helical" evidence="1">
    <location>
        <begin position="7"/>
        <end position="28"/>
    </location>
</feature>
<proteinExistence type="predicted"/>
<organism evidence="2 3">
    <name type="scientific">Nocardiopsis eucommiae</name>
    <dbReference type="NCBI Taxonomy" id="2831970"/>
    <lineage>
        <taxon>Bacteria</taxon>
        <taxon>Bacillati</taxon>
        <taxon>Actinomycetota</taxon>
        <taxon>Actinomycetes</taxon>
        <taxon>Streptosporangiales</taxon>
        <taxon>Nocardiopsidaceae</taxon>
        <taxon>Nocardiopsis</taxon>
    </lineage>
</organism>